<keyword evidence="2" id="KW-1185">Reference proteome</keyword>
<organism evidence="1 2">
    <name type="scientific">Dendrolimus kikuchii</name>
    <dbReference type="NCBI Taxonomy" id="765133"/>
    <lineage>
        <taxon>Eukaryota</taxon>
        <taxon>Metazoa</taxon>
        <taxon>Ecdysozoa</taxon>
        <taxon>Arthropoda</taxon>
        <taxon>Hexapoda</taxon>
        <taxon>Insecta</taxon>
        <taxon>Pterygota</taxon>
        <taxon>Neoptera</taxon>
        <taxon>Endopterygota</taxon>
        <taxon>Lepidoptera</taxon>
        <taxon>Glossata</taxon>
        <taxon>Ditrysia</taxon>
        <taxon>Bombycoidea</taxon>
        <taxon>Lasiocampidae</taxon>
        <taxon>Dendrolimus</taxon>
    </lineage>
</organism>
<evidence type="ECO:0000313" key="2">
    <source>
        <dbReference type="Proteomes" id="UP000824533"/>
    </source>
</evidence>
<dbReference type="Proteomes" id="UP000824533">
    <property type="component" value="Linkage Group LG16"/>
</dbReference>
<comment type="caution">
    <text evidence="1">The sequence shown here is derived from an EMBL/GenBank/DDBJ whole genome shotgun (WGS) entry which is preliminary data.</text>
</comment>
<proteinExistence type="predicted"/>
<sequence>MTVPKTWTKFADDVLVDPIKLIEPEGTKVHFESCDLSGTEILDYGYKLEIQESDFQDSTVQLPLREQPSEIIPHKRNIVKRSLSVKLVDCKTFPWYYKKYKRQLYNIAATIDLSATNENMQEAISLVEEDSPNNGEPLKTFTYVNSSKDPKEVKKWNYANSEYCLDLIKQKALKQKGSNKIDFKRNKGLIGLTIKRNVRFEKLKRGNVLAENTSNGAKVDDNEKNASIDGDVVCEYIIEHETVTINNNIENDMTSIKPKSIALNEKPKSSLSPGSYKLSHLTTGEKVITLVKSPKHTFDPNKSALSPTRVPTVTQSEKLSKIIKNCKRRSYKKPGPKSKLIKNKNEKTKEKLDKTQTLQKTIEKLLNKPMPKSRKLQLQKQRRENERKTKKYLKNIENKVISRQAIIIGSRVSVPSQKSSDTKSSVECKTSNSTSTLKQLLGSDTLKNRDYCDSESLNIASFQSDKLLNNNICSRQTSPKMSSDSKIEFVNSNSYNTDLTEKEKNDLVQFDFAHTLIYAKIVTFYVYKKEIKYVLKRFLEETRHVYCSIELDKASVRLFVRYCAALVGASYITLGSTFVEAYRAHVNEGIPIRTEVTYLPTRNQTGVSINVFRFFIEFHWYYIVGIMSTIDSLTVCCLVFLGMSARNVQKTFGIFYNIQILETVTLLVMCLVKVSAERHTVYLLANLAYIACLIVLTGAYMLPAGDITHEASLLSTSIFHCGWELAACRTDLRVLAVIALQRSQVPVTMTAFGILTLSYTNLITVLRSSYSFFAVMY</sequence>
<dbReference type="EMBL" id="CM034402">
    <property type="protein sequence ID" value="KAJ0175297.1"/>
    <property type="molecule type" value="Genomic_DNA"/>
</dbReference>
<name>A0ACC1CW06_9NEOP</name>
<gene>
    <name evidence="1" type="ORF">K1T71_009438</name>
</gene>
<accession>A0ACC1CW06</accession>
<protein>
    <submittedName>
        <fullName evidence="1">Uncharacterized protein</fullName>
    </submittedName>
</protein>
<reference evidence="1 2" key="1">
    <citation type="journal article" date="2021" name="Front. Genet.">
        <title>Chromosome-Level Genome Assembly Reveals Significant Gene Expansion in the Toll and IMD Signaling Pathways of Dendrolimus kikuchii.</title>
        <authorList>
            <person name="Zhou J."/>
            <person name="Wu P."/>
            <person name="Xiong Z."/>
            <person name="Liu N."/>
            <person name="Zhao N."/>
            <person name="Ji M."/>
            <person name="Qiu Y."/>
            <person name="Yang B."/>
        </authorList>
    </citation>
    <scope>NUCLEOTIDE SEQUENCE [LARGE SCALE GENOMIC DNA]</scope>
    <source>
        <strain evidence="1">Ann1</strain>
    </source>
</reference>
<evidence type="ECO:0000313" key="1">
    <source>
        <dbReference type="EMBL" id="KAJ0175297.1"/>
    </source>
</evidence>